<dbReference type="AlphaFoldDB" id="K9EI23"/>
<proteinExistence type="predicted"/>
<dbReference type="Gene3D" id="3.30.70.240">
    <property type="match status" value="1"/>
</dbReference>
<reference evidence="2 3" key="1">
    <citation type="submission" date="2012-09" db="EMBL/GenBank/DDBJ databases">
        <title>The Genome Sequence of Actinobaculum massiliae ACS-171-V-COL2.</title>
        <authorList>
            <consortium name="The Broad Institute Genome Sequencing Platform"/>
            <person name="Earl A."/>
            <person name="Ward D."/>
            <person name="Feldgarden M."/>
            <person name="Gevers D."/>
            <person name="Saerens B."/>
            <person name="Vaneechoutte M."/>
            <person name="Walker B."/>
            <person name="Young S.K."/>
            <person name="Zeng Q."/>
            <person name="Gargeya S."/>
            <person name="Fitzgerald M."/>
            <person name="Haas B."/>
            <person name="Abouelleil A."/>
            <person name="Alvarado L."/>
            <person name="Arachchi H.M."/>
            <person name="Berlin A."/>
            <person name="Chapman S.B."/>
            <person name="Goldberg J."/>
            <person name="Griggs A."/>
            <person name="Gujja S."/>
            <person name="Hansen M."/>
            <person name="Howarth C."/>
            <person name="Imamovic A."/>
            <person name="Larimer J."/>
            <person name="McCowen C."/>
            <person name="Montmayeur A."/>
            <person name="Murphy C."/>
            <person name="Neiman D."/>
            <person name="Pearson M."/>
            <person name="Priest M."/>
            <person name="Roberts A."/>
            <person name="Saif S."/>
            <person name="Shea T."/>
            <person name="Sisk P."/>
            <person name="Sykes S."/>
            <person name="Wortman J."/>
            <person name="Nusbaum C."/>
            <person name="Birren B."/>
        </authorList>
    </citation>
    <scope>NUCLEOTIDE SEQUENCE [LARGE SCALE GENOMIC DNA]</scope>
    <source>
        <strain evidence="3">ACS-171-V-Col2</strain>
    </source>
</reference>
<dbReference type="RefSeq" id="WP_007000516.1">
    <property type="nucleotide sequence ID" value="NZ_JH992955.1"/>
</dbReference>
<evidence type="ECO:0000313" key="3">
    <source>
        <dbReference type="Proteomes" id="UP000009888"/>
    </source>
</evidence>
<dbReference type="HOGENOM" id="CLU_151313_0_1_11"/>
<organism evidence="2 3">
    <name type="scientific">Actinobaculum massiliense ACS-171-V-Col2</name>
    <dbReference type="NCBI Taxonomy" id="883066"/>
    <lineage>
        <taxon>Bacteria</taxon>
        <taxon>Bacillati</taxon>
        <taxon>Actinomycetota</taxon>
        <taxon>Actinomycetes</taxon>
        <taxon>Actinomycetales</taxon>
        <taxon>Actinomycetaceae</taxon>
        <taxon>Actinobaculum</taxon>
    </lineage>
</organism>
<dbReference type="Pfam" id="PF09707">
    <property type="entry name" value="Cas_Cas2CT1978"/>
    <property type="match status" value="1"/>
</dbReference>
<sequence length="130" mass="14619">MMVLVLTAAPASLRGDLTKWLLEISAGVFVGNPSARIRELIWARTKELCQNGKAIMVHSAAGEQHLHFDVYHHEWEPTDFDGLVLMKRPCSSEQSRTVSRRGRGWSAARRMYDARSPKWASDAEGHQSDS</sequence>
<name>K9EI23_9ACTO</name>
<dbReference type="NCBIfam" id="TIGR01873">
    <property type="entry name" value="cas_CT1978"/>
    <property type="match status" value="1"/>
</dbReference>
<protein>
    <submittedName>
        <fullName evidence="2">CRISPR-associated endoribonuclease cas2, subtype I-e</fullName>
    </submittedName>
</protein>
<evidence type="ECO:0000256" key="1">
    <source>
        <dbReference type="SAM" id="MobiDB-lite"/>
    </source>
</evidence>
<comment type="caution">
    <text evidence="2">The sequence shown here is derived from an EMBL/GenBank/DDBJ whole genome shotgun (WGS) entry which is preliminary data.</text>
</comment>
<dbReference type="CDD" id="cd09755">
    <property type="entry name" value="Cas2_I-E"/>
    <property type="match status" value="1"/>
</dbReference>
<dbReference type="EMBL" id="AGWL01000002">
    <property type="protein sequence ID" value="EKU95511.1"/>
    <property type="molecule type" value="Genomic_DNA"/>
</dbReference>
<keyword evidence="3" id="KW-1185">Reference proteome</keyword>
<feature type="region of interest" description="Disordered" evidence="1">
    <location>
        <begin position="93"/>
        <end position="130"/>
    </location>
</feature>
<dbReference type="Proteomes" id="UP000009888">
    <property type="component" value="Unassembled WGS sequence"/>
</dbReference>
<accession>K9EI23</accession>
<evidence type="ECO:0000313" key="2">
    <source>
        <dbReference type="EMBL" id="EKU95511.1"/>
    </source>
</evidence>
<feature type="compositionally biased region" description="Basic and acidic residues" evidence="1">
    <location>
        <begin position="110"/>
        <end position="130"/>
    </location>
</feature>
<dbReference type="InterPro" id="IPR010152">
    <property type="entry name" value="CRISPR-assoc_prot_Cas2_sub"/>
</dbReference>
<gene>
    <name evidence="2" type="ORF">HMPREF9233_00298</name>
</gene>
<dbReference type="eggNOG" id="COG0847">
    <property type="taxonomic scope" value="Bacteria"/>
</dbReference>
<dbReference type="STRING" id="202789.GCA_001457435_00376"/>